<feature type="transmembrane region" description="Helical" evidence="1">
    <location>
        <begin position="57"/>
        <end position="77"/>
    </location>
</feature>
<dbReference type="HOGENOM" id="CLU_822987_0_0_2"/>
<keyword evidence="1" id="KW-0812">Transmembrane</keyword>
<dbReference type="KEGG" id="pis:Pisl_1409"/>
<feature type="transmembrane region" description="Helical" evidence="1">
    <location>
        <begin position="252"/>
        <end position="276"/>
    </location>
</feature>
<dbReference type="EMBL" id="CP000504">
    <property type="protein sequence ID" value="ABL88568.1"/>
    <property type="molecule type" value="Genomic_DNA"/>
</dbReference>
<sequence>MKNILAEPIPRPEGRGFRLYFLKAVVFAWGMELVLQVVFLVLLVALPLASRRVEHNLELFFLGVGVVAASVGGVWSLHLLEEALLHPVAVYQPGVGYVPVGITQVVLLAGLAFYLLRRRLAAWAGALARPGVLAALVLALGLSSSVVSAVVAAAVLAELLAFARAPHSYKAVAAVSGAYAIGAGAALLPLGEPLSAIAVAKLRQGFFYLVDVLLDVVLILVIFFALYTYFALARRRGAGAEVEPYEPELREVFARAARVYVFIFALTILGEFFKPLAAAVSGLGREALYLFGAVSAVADNATLVAALVGPEMAPEALRSFLTSLIIAGGFTVPGNVPNIVLAGALKIGFREWLRLALPVGIPVFTAAGLYTLALLPHPPLL</sequence>
<proteinExistence type="predicted"/>
<reference evidence="2" key="1">
    <citation type="submission" date="2006-12" db="EMBL/GenBank/DDBJ databases">
        <title>Complete sequence of Pyrobaculum islandicum DSM 4184.</title>
        <authorList>
            <person name="Copeland A."/>
            <person name="Lucas S."/>
            <person name="Lapidus A."/>
            <person name="Barry K."/>
            <person name="Detter J.C."/>
            <person name="Glavina del Rio T."/>
            <person name="Dalin E."/>
            <person name="Tice H."/>
            <person name="Pitluck S."/>
            <person name="Meincke L."/>
            <person name="Brettin T."/>
            <person name="Bruce D."/>
            <person name="Han C."/>
            <person name="Tapia R."/>
            <person name="Gilna P."/>
            <person name="Schmutz J."/>
            <person name="Larimer F."/>
            <person name="Land M."/>
            <person name="Hauser L."/>
            <person name="Kyrpides N."/>
            <person name="Mikhailova N."/>
            <person name="Cozen A.E."/>
            <person name="Fitz-Gibbon S.T."/>
            <person name="House C.H."/>
            <person name="Saltikov C."/>
            <person name="Lowe T."/>
            <person name="Richardson P."/>
        </authorList>
    </citation>
    <scope>NUCLEOTIDE SEQUENCE [LARGE SCALE GENOMIC DNA]</scope>
    <source>
        <strain evidence="2">DSM 4184</strain>
    </source>
</reference>
<gene>
    <name evidence="2" type="ordered locus">Pisl_1409</name>
</gene>
<evidence type="ECO:0000313" key="2">
    <source>
        <dbReference type="EMBL" id="ABL88568.1"/>
    </source>
</evidence>
<feature type="transmembrane region" description="Helical" evidence="1">
    <location>
        <begin position="320"/>
        <end position="343"/>
    </location>
</feature>
<dbReference type="AlphaFoldDB" id="A1RUD6"/>
<evidence type="ECO:0000256" key="1">
    <source>
        <dbReference type="SAM" id="Phobius"/>
    </source>
</evidence>
<feature type="transmembrane region" description="Helical" evidence="1">
    <location>
        <begin position="288"/>
        <end position="308"/>
    </location>
</feature>
<dbReference type="STRING" id="384616.Pisl_1409"/>
<dbReference type="Pfam" id="PF07854">
    <property type="entry name" value="DUF1646"/>
    <property type="match status" value="1"/>
</dbReference>
<evidence type="ECO:0008006" key="4">
    <source>
        <dbReference type="Google" id="ProtNLM"/>
    </source>
</evidence>
<feature type="transmembrane region" description="Helical" evidence="1">
    <location>
        <begin position="206"/>
        <end position="232"/>
    </location>
</feature>
<evidence type="ECO:0000313" key="3">
    <source>
        <dbReference type="Proteomes" id="UP000002595"/>
    </source>
</evidence>
<dbReference type="PIRSF" id="PIRSF019205">
    <property type="entry name" value="DUF1646"/>
    <property type="match status" value="1"/>
</dbReference>
<dbReference type="InterPro" id="IPR012443">
    <property type="entry name" value="DUF1646"/>
</dbReference>
<dbReference type="eggNOG" id="arCOG04052">
    <property type="taxonomic scope" value="Archaea"/>
</dbReference>
<organism evidence="2 3">
    <name type="scientific">Pyrobaculum islandicum (strain DSM 4184 / JCM 9189 / GEO3)</name>
    <dbReference type="NCBI Taxonomy" id="384616"/>
    <lineage>
        <taxon>Archaea</taxon>
        <taxon>Thermoproteota</taxon>
        <taxon>Thermoprotei</taxon>
        <taxon>Thermoproteales</taxon>
        <taxon>Thermoproteaceae</taxon>
        <taxon>Pyrobaculum</taxon>
    </lineage>
</organism>
<name>A1RUD6_PYRIL</name>
<feature type="transmembrane region" description="Helical" evidence="1">
    <location>
        <begin position="132"/>
        <end position="157"/>
    </location>
</feature>
<keyword evidence="3" id="KW-1185">Reference proteome</keyword>
<feature type="transmembrane region" description="Helical" evidence="1">
    <location>
        <begin position="97"/>
        <end position="116"/>
    </location>
</feature>
<keyword evidence="1" id="KW-1133">Transmembrane helix</keyword>
<dbReference type="Proteomes" id="UP000002595">
    <property type="component" value="Chromosome"/>
</dbReference>
<protein>
    <recommendedName>
        <fullName evidence="4">Cation transporter</fullName>
    </recommendedName>
</protein>
<feature type="transmembrane region" description="Helical" evidence="1">
    <location>
        <begin position="20"/>
        <end position="45"/>
    </location>
</feature>
<feature type="transmembrane region" description="Helical" evidence="1">
    <location>
        <begin position="355"/>
        <end position="375"/>
    </location>
</feature>
<keyword evidence="1" id="KW-0472">Membrane</keyword>
<feature type="transmembrane region" description="Helical" evidence="1">
    <location>
        <begin position="177"/>
        <end position="199"/>
    </location>
</feature>
<accession>A1RUD6</accession>